<keyword evidence="2" id="KW-1185">Reference proteome</keyword>
<organism evidence="1 2">
    <name type="scientific">Auricularia subglabra (strain TFB-10046 / SS5)</name>
    <name type="common">White-rot fungus</name>
    <name type="synonym">Auricularia delicata (strain TFB10046)</name>
    <dbReference type="NCBI Taxonomy" id="717982"/>
    <lineage>
        <taxon>Eukaryota</taxon>
        <taxon>Fungi</taxon>
        <taxon>Dikarya</taxon>
        <taxon>Basidiomycota</taxon>
        <taxon>Agaricomycotina</taxon>
        <taxon>Agaricomycetes</taxon>
        <taxon>Auriculariales</taxon>
        <taxon>Auriculariaceae</taxon>
        <taxon>Auricularia</taxon>
    </lineage>
</organism>
<evidence type="ECO:0000313" key="1">
    <source>
        <dbReference type="EMBL" id="EJD35386.1"/>
    </source>
</evidence>
<dbReference type="InterPro" id="IPR036047">
    <property type="entry name" value="F-box-like_dom_sf"/>
</dbReference>
<dbReference type="InParanoid" id="J0WRN1"/>
<sequence>MHFQPHETGLFGAEERRLAHSPVSHALCLPNELWCIIWENLALSGRLCVSQVCSRWRNTALASPCLWTTLEFVSPIHPPGCLCAGCQSPPPAGKAQSSAAPTTSAMTLPASFSLTSLSLLRELLARSVHLQLTLTVDIISAQSVDLQALSATLQPHFPRVAVLHIVSAHVDVPGLLLASFDRLPVLRVLTAGPGHHAAAFDAKEYLSLNSHFDFPAVEDMRLAGGLSWPRELPGATICGTMQTLAFAPLRASSIRAALAACPHLRALDIDVAGVEAWDCGPELRDALARVPRVRVSGIWGGIEDYVLRAVDGDGLRAGALDYRGGGCPLARPSSHPFRGVAGPLRLALALTDGTVCVAMTDASGRYREVLFDRAKLGSAPGMWYYLASLTVVSATVDAALWAYFAANSLAVRGIPELTIVLSDAADLLTVNLTAFQRGALRKLRIEMPTPPLPAPCRLSGVALASLLRTFGTERRLPTLSIPRSVEVDGISALKRFVDSVEC</sequence>
<dbReference type="Proteomes" id="UP000006514">
    <property type="component" value="Unassembled WGS sequence"/>
</dbReference>
<dbReference type="Gene3D" id="1.20.1280.50">
    <property type="match status" value="1"/>
</dbReference>
<dbReference type="KEGG" id="adl:AURDEDRAFT_175533"/>
<dbReference type="AlphaFoldDB" id="J0WRN1"/>
<gene>
    <name evidence="1" type="ORF">AURDEDRAFT_175533</name>
</gene>
<dbReference type="EMBL" id="JH687892">
    <property type="protein sequence ID" value="EJD35386.1"/>
    <property type="molecule type" value="Genomic_DNA"/>
</dbReference>
<proteinExistence type="predicted"/>
<name>J0WRN1_AURST</name>
<reference evidence="2" key="1">
    <citation type="journal article" date="2012" name="Science">
        <title>The Paleozoic origin of enzymatic lignin decomposition reconstructed from 31 fungal genomes.</title>
        <authorList>
            <person name="Floudas D."/>
            <person name="Binder M."/>
            <person name="Riley R."/>
            <person name="Barry K."/>
            <person name="Blanchette R.A."/>
            <person name="Henrissat B."/>
            <person name="Martinez A.T."/>
            <person name="Otillar R."/>
            <person name="Spatafora J.W."/>
            <person name="Yadav J.S."/>
            <person name="Aerts A."/>
            <person name="Benoit I."/>
            <person name="Boyd A."/>
            <person name="Carlson A."/>
            <person name="Copeland A."/>
            <person name="Coutinho P.M."/>
            <person name="de Vries R.P."/>
            <person name="Ferreira P."/>
            <person name="Findley K."/>
            <person name="Foster B."/>
            <person name="Gaskell J."/>
            <person name="Glotzer D."/>
            <person name="Gorecki P."/>
            <person name="Heitman J."/>
            <person name="Hesse C."/>
            <person name="Hori C."/>
            <person name="Igarashi K."/>
            <person name="Jurgens J.A."/>
            <person name="Kallen N."/>
            <person name="Kersten P."/>
            <person name="Kohler A."/>
            <person name="Kuees U."/>
            <person name="Kumar T.K.A."/>
            <person name="Kuo A."/>
            <person name="LaButti K."/>
            <person name="Larrondo L.F."/>
            <person name="Lindquist E."/>
            <person name="Ling A."/>
            <person name="Lombard V."/>
            <person name="Lucas S."/>
            <person name="Lundell T."/>
            <person name="Martin R."/>
            <person name="McLaughlin D.J."/>
            <person name="Morgenstern I."/>
            <person name="Morin E."/>
            <person name="Murat C."/>
            <person name="Nagy L.G."/>
            <person name="Nolan M."/>
            <person name="Ohm R.A."/>
            <person name="Patyshakuliyeva A."/>
            <person name="Rokas A."/>
            <person name="Ruiz-Duenas F.J."/>
            <person name="Sabat G."/>
            <person name="Salamov A."/>
            <person name="Samejima M."/>
            <person name="Schmutz J."/>
            <person name="Slot J.C."/>
            <person name="St John F."/>
            <person name="Stenlid J."/>
            <person name="Sun H."/>
            <person name="Sun S."/>
            <person name="Syed K."/>
            <person name="Tsang A."/>
            <person name="Wiebenga A."/>
            <person name="Young D."/>
            <person name="Pisabarro A."/>
            <person name="Eastwood D.C."/>
            <person name="Martin F."/>
            <person name="Cullen D."/>
            <person name="Grigoriev I.V."/>
            <person name="Hibbett D.S."/>
        </authorList>
    </citation>
    <scope>NUCLEOTIDE SEQUENCE [LARGE SCALE GENOMIC DNA]</scope>
    <source>
        <strain evidence="2">TFB10046</strain>
    </source>
</reference>
<protein>
    <submittedName>
        <fullName evidence="1">Uncharacterized protein</fullName>
    </submittedName>
</protein>
<dbReference type="OrthoDB" id="2269034at2759"/>
<evidence type="ECO:0000313" key="2">
    <source>
        <dbReference type="Proteomes" id="UP000006514"/>
    </source>
</evidence>
<accession>J0WRN1</accession>
<dbReference type="SUPFAM" id="SSF81383">
    <property type="entry name" value="F-box domain"/>
    <property type="match status" value="1"/>
</dbReference>